<dbReference type="PANTHER" id="PTHR20953">
    <property type="entry name" value="KINASE-RELATED"/>
    <property type="match status" value="1"/>
</dbReference>
<dbReference type="InterPro" id="IPR045735">
    <property type="entry name" value="Spore_III_AA_AAA+_ATPase"/>
</dbReference>
<accession>A0A917K339</accession>
<dbReference type="InterPro" id="IPR014217">
    <property type="entry name" value="Spore_III_AA"/>
</dbReference>
<feature type="compositionally biased region" description="Basic and acidic residues" evidence="3">
    <location>
        <begin position="332"/>
        <end position="343"/>
    </location>
</feature>
<dbReference type="AlphaFoldDB" id="A0A917K339"/>
<sequence length="343" mass="37873">MAGMERETWGQDAGWQAVVRLCPAEIQRRLAQLPASVWTHAEEIRFRIGQPLQLCGRDFDRFLHQDHGLTDDTRAGYVVTQETLTQMVQAVTQSSLYAVEEDLRRGFVTIPGGHRVGIAGRAVLFESGQVRTVRSITSLNVRIARERLGAAAGLAPYVVHPGTDAPCNLLILSPPQCGKTTLLRDLARSWSEGGWRGIRPRKVCIVDERSEIAGCVHGVPYFRLGPRTDVLDGCPKAEGMLMAIRSLSPEVLVTDEIGRQADRDAILEAAHAGVAVVASAHARSVDEWRSRPYMRDLFDARVFDRYVILSRRRGPGTIEQVLGREGTPLGTLDRHGRGRQSDG</sequence>
<keyword evidence="6" id="KW-1185">Reference proteome</keyword>
<dbReference type="EMBL" id="BMOY01000002">
    <property type="protein sequence ID" value="GGI95989.1"/>
    <property type="molecule type" value="Genomic_DNA"/>
</dbReference>
<dbReference type="SUPFAM" id="SSF52540">
    <property type="entry name" value="P-loop containing nucleoside triphosphate hydrolases"/>
    <property type="match status" value="1"/>
</dbReference>
<evidence type="ECO:0000256" key="3">
    <source>
        <dbReference type="SAM" id="MobiDB-lite"/>
    </source>
</evidence>
<evidence type="ECO:0000313" key="6">
    <source>
        <dbReference type="Proteomes" id="UP000637695"/>
    </source>
</evidence>
<dbReference type="InterPro" id="IPR003593">
    <property type="entry name" value="AAA+_ATPase"/>
</dbReference>
<dbReference type="GO" id="GO:0005524">
    <property type="term" value="F:ATP binding"/>
    <property type="evidence" value="ECO:0007669"/>
    <property type="project" value="UniProtKB-KW"/>
</dbReference>
<dbReference type="Proteomes" id="UP000637695">
    <property type="component" value="Unassembled WGS sequence"/>
</dbReference>
<evidence type="ECO:0000259" key="4">
    <source>
        <dbReference type="SMART" id="SM00382"/>
    </source>
</evidence>
<dbReference type="PANTHER" id="PTHR20953:SF3">
    <property type="entry name" value="P-LOOP CONTAINING NUCLEOSIDE TRIPHOSPHATE HYDROLASES SUPERFAMILY PROTEIN"/>
    <property type="match status" value="1"/>
</dbReference>
<name>A0A917K339_9BACL</name>
<dbReference type="Pfam" id="PF19568">
    <property type="entry name" value="Spore_III_AA"/>
    <property type="match status" value="1"/>
</dbReference>
<feature type="region of interest" description="Disordered" evidence="3">
    <location>
        <begin position="321"/>
        <end position="343"/>
    </location>
</feature>
<proteinExistence type="predicted"/>
<keyword evidence="1" id="KW-0547">Nucleotide-binding</keyword>
<organism evidence="5 6">
    <name type="scientific">Alicyclobacillus cellulosilyticus</name>
    <dbReference type="NCBI Taxonomy" id="1003997"/>
    <lineage>
        <taxon>Bacteria</taxon>
        <taxon>Bacillati</taxon>
        <taxon>Bacillota</taxon>
        <taxon>Bacilli</taxon>
        <taxon>Bacillales</taxon>
        <taxon>Alicyclobacillaceae</taxon>
        <taxon>Alicyclobacillus</taxon>
    </lineage>
</organism>
<evidence type="ECO:0000256" key="2">
    <source>
        <dbReference type="ARBA" id="ARBA00022840"/>
    </source>
</evidence>
<feature type="domain" description="AAA+ ATPase" evidence="4">
    <location>
        <begin position="165"/>
        <end position="313"/>
    </location>
</feature>
<dbReference type="InterPro" id="IPR027417">
    <property type="entry name" value="P-loop_NTPase"/>
</dbReference>
<evidence type="ECO:0000313" key="5">
    <source>
        <dbReference type="EMBL" id="GGI95989.1"/>
    </source>
</evidence>
<protein>
    <submittedName>
        <fullName evidence="5">Stage III sporulation protein AA</fullName>
    </submittedName>
</protein>
<dbReference type="SMART" id="SM00382">
    <property type="entry name" value="AAA"/>
    <property type="match status" value="1"/>
</dbReference>
<comment type="caution">
    <text evidence="5">The sequence shown here is derived from an EMBL/GenBank/DDBJ whole genome shotgun (WGS) entry which is preliminary data.</text>
</comment>
<dbReference type="NCBIfam" id="TIGR02858">
    <property type="entry name" value="spore_III_AA"/>
    <property type="match status" value="1"/>
</dbReference>
<reference evidence="5" key="1">
    <citation type="journal article" date="2014" name="Int. J. Syst. Evol. Microbiol.">
        <title>Complete genome sequence of Corynebacterium casei LMG S-19264T (=DSM 44701T), isolated from a smear-ripened cheese.</title>
        <authorList>
            <consortium name="US DOE Joint Genome Institute (JGI-PGF)"/>
            <person name="Walter F."/>
            <person name="Albersmeier A."/>
            <person name="Kalinowski J."/>
            <person name="Ruckert C."/>
        </authorList>
    </citation>
    <scope>NUCLEOTIDE SEQUENCE</scope>
    <source>
        <strain evidence="5">JCM 18487</strain>
    </source>
</reference>
<keyword evidence="2" id="KW-0067">ATP-binding</keyword>
<reference evidence="5" key="2">
    <citation type="submission" date="2020-09" db="EMBL/GenBank/DDBJ databases">
        <authorList>
            <person name="Sun Q."/>
            <person name="Ohkuma M."/>
        </authorList>
    </citation>
    <scope>NUCLEOTIDE SEQUENCE</scope>
    <source>
        <strain evidence="5">JCM 18487</strain>
    </source>
</reference>
<dbReference type="Gene3D" id="3.40.50.300">
    <property type="entry name" value="P-loop containing nucleotide triphosphate hydrolases"/>
    <property type="match status" value="1"/>
</dbReference>
<gene>
    <name evidence="5" type="primary">spoIIIAA</name>
    <name evidence="5" type="ORF">GCM10010885_02100</name>
</gene>
<evidence type="ECO:0000256" key="1">
    <source>
        <dbReference type="ARBA" id="ARBA00022741"/>
    </source>
</evidence>